<keyword evidence="8" id="KW-0539">Nucleus</keyword>
<feature type="region of interest" description="Disordered" evidence="10">
    <location>
        <begin position="458"/>
        <end position="509"/>
    </location>
</feature>
<dbReference type="Gene3D" id="1.20.58.1520">
    <property type="match status" value="1"/>
</dbReference>
<comment type="caution">
    <text evidence="11">The sequence shown here is derived from an EMBL/GenBank/DDBJ whole genome shotgun (WGS) entry which is preliminary data.</text>
</comment>
<evidence type="ECO:0000256" key="9">
    <source>
        <dbReference type="SAM" id="Coils"/>
    </source>
</evidence>
<evidence type="ECO:0000256" key="2">
    <source>
        <dbReference type="ARBA" id="ARBA00004245"/>
    </source>
</evidence>
<evidence type="ECO:0000256" key="1">
    <source>
        <dbReference type="ARBA" id="ARBA00004123"/>
    </source>
</evidence>
<evidence type="ECO:0000256" key="10">
    <source>
        <dbReference type="SAM" id="MobiDB-lite"/>
    </source>
</evidence>
<name>A0AAW2IQM7_9LAMI</name>
<organism evidence="11">
    <name type="scientific">Sesamum calycinum</name>
    <dbReference type="NCBI Taxonomy" id="2727403"/>
    <lineage>
        <taxon>Eukaryota</taxon>
        <taxon>Viridiplantae</taxon>
        <taxon>Streptophyta</taxon>
        <taxon>Embryophyta</taxon>
        <taxon>Tracheophyta</taxon>
        <taxon>Spermatophyta</taxon>
        <taxon>Magnoliopsida</taxon>
        <taxon>eudicotyledons</taxon>
        <taxon>Gunneridae</taxon>
        <taxon>Pentapetalae</taxon>
        <taxon>asterids</taxon>
        <taxon>lamiids</taxon>
        <taxon>Lamiales</taxon>
        <taxon>Pedaliaceae</taxon>
        <taxon>Sesamum</taxon>
    </lineage>
</organism>
<keyword evidence="6" id="KW-0493">Microtubule</keyword>
<evidence type="ECO:0000256" key="5">
    <source>
        <dbReference type="ARBA" id="ARBA00022553"/>
    </source>
</evidence>
<keyword evidence="9" id="KW-0175">Coiled coil</keyword>
<dbReference type="PANTHER" id="PTHR19321">
    <property type="entry name" value="PROTEIN REGULATOR OF CYTOKINESIS 1 PRC1-RELATED"/>
    <property type="match status" value="1"/>
</dbReference>
<evidence type="ECO:0000256" key="4">
    <source>
        <dbReference type="ARBA" id="ARBA00022490"/>
    </source>
</evidence>
<dbReference type="InterPro" id="IPR007145">
    <property type="entry name" value="MAP65_Ase1_PRC1"/>
</dbReference>
<evidence type="ECO:0000256" key="3">
    <source>
        <dbReference type="ARBA" id="ARBA00006187"/>
    </source>
</evidence>
<comment type="subcellular location">
    <subcellularLocation>
        <location evidence="2">Cytoplasm</location>
        <location evidence="2">Cytoskeleton</location>
    </subcellularLocation>
    <subcellularLocation>
        <location evidence="1">Nucleus</location>
    </subcellularLocation>
</comment>
<dbReference type="EMBL" id="JACGWM010001993">
    <property type="protein sequence ID" value="KAL0284652.1"/>
    <property type="molecule type" value="Genomic_DNA"/>
</dbReference>
<evidence type="ECO:0000256" key="7">
    <source>
        <dbReference type="ARBA" id="ARBA00023212"/>
    </source>
</evidence>
<feature type="compositionally biased region" description="Polar residues" evidence="10">
    <location>
        <begin position="484"/>
        <end position="499"/>
    </location>
</feature>
<proteinExistence type="inferred from homology"/>
<dbReference type="GO" id="GO:0005874">
    <property type="term" value="C:microtubule"/>
    <property type="evidence" value="ECO:0007669"/>
    <property type="project" value="UniProtKB-KW"/>
</dbReference>
<gene>
    <name evidence="11" type="ORF">Scaly_2842400</name>
</gene>
<reference evidence="11" key="1">
    <citation type="submission" date="2020-06" db="EMBL/GenBank/DDBJ databases">
        <authorList>
            <person name="Li T."/>
            <person name="Hu X."/>
            <person name="Zhang T."/>
            <person name="Song X."/>
            <person name="Zhang H."/>
            <person name="Dai N."/>
            <person name="Sheng W."/>
            <person name="Hou X."/>
            <person name="Wei L."/>
        </authorList>
    </citation>
    <scope>NUCLEOTIDE SEQUENCE</scope>
    <source>
        <strain evidence="11">KEN8</strain>
        <tissue evidence="11">Leaf</tissue>
    </source>
</reference>
<keyword evidence="4" id="KW-0963">Cytoplasm</keyword>
<reference evidence="11" key="2">
    <citation type="journal article" date="2024" name="Plant">
        <title>Genomic evolution and insights into agronomic trait innovations of Sesamum species.</title>
        <authorList>
            <person name="Miao H."/>
            <person name="Wang L."/>
            <person name="Qu L."/>
            <person name="Liu H."/>
            <person name="Sun Y."/>
            <person name="Le M."/>
            <person name="Wang Q."/>
            <person name="Wei S."/>
            <person name="Zheng Y."/>
            <person name="Lin W."/>
            <person name="Duan Y."/>
            <person name="Cao H."/>
            <person name="Xiong S."/>
            <person name="Wang X."/>
            <person name="Wei L."/>
            <person name="Li C."/>
            <person name="Ma Q."/>
            <person name="Ju M."/>
            <person name="Zhao R."/>
            <person name="Li G."/>
            <person name="Mu C."/>
            <person name="Tian Q."/>
            <person name="Mei H."/>
            <person name="Zhang T."/>
            <person name="Gao T."/>
            <person name="Zhang H."/>
        </authorList>
    </citation>
    <scope>NUCLEOTIDE SEQUENCE</scope>
    <source>
        <strain evidence="11">KEN8</strain>
    </source>
</reference>
<dbReference type="FunFam" id="1.20.58.1520:FF:000002">
    <property type="entry name" value="65-kDa microtubule-associated protein 6"/>
    <property type="match status" value="1"/>
</dbReference>
<accession>A0AAW2IQM7</accession>
<dbReference type="Pfam" id="PF03999">
    <property type="entry name" value="MAP65_ASE1"/>
    <property type="match status" value="2"/>
</dbReference>
<sequence length="556" mass="62736">MMMAFGSSCSSVRTSNTCSALLKELQQMWTEIGETEADKDRMLLELEQECLEIYRRKVDEAANAKARLHQSIAAKEAEVAMLLATLGDINLNSPVQSDKKAKSLKGQLASVTPLVEDLKLKKEERIKQFADIKSQIEKITCEISGYGHIVSSVSTLNLEEQDLSLRKLTDYQSNLRALQKEKSERLQKVLDYVNEVHTLSSVLSLDFGKTLKDVAGSLFELWNLMDTPKEDRVCFLRITSVLGSSESEIVQPGALSLEVIEQVSAEVERLTKLKASRLKELVMKKRSELENICCRTHIQPDPSTAADKTNALIDSGLVDPCEILANVEAQICKAKDEALSRKDIMDKIDRWLSACDEEKWLEDYNQDDNRYSAGRGAHINLKRAERARIMVNKIPVMVDNLISKTLAWEDEKQKLFLYDGVRLISILEDYKRARQHKEEEKKRARDQKKLQDMLLAEKESIYGSKPSPRRSNSFRKANGYQAYGNGSVTPSPRRNSVGTATPELLTPRSYSGRQNTYFKEMRRLSTAPLNFVAIPKEDTISFSSVCGSEPESPPQA</sequence>
<dbReference type="GO" id="GO:0005819">
    <property type="term" value="C:spindle"/>
    <property type="evidence" value="ECO:0007669"/>
    <property type="project" value="TreeGrafter"/>
</dbReference>
<protein>
    <submittedName>
        <fullName evidence="11">Microtubule-associated protein 6</fullName>
    </submittedName>
</protein>
<dbReference type="GO" id="GO:0008017">
    <property type="term" value="F:microtubule binding"/>
    <property type="evidence" value="ECO:0007669"/>
    <property type="project" value="InterPro"/>
</dbReference>
<evidence type="ECO:0000256" key="8">
    <source>
        <dbReference type="ARBA" id="ARBA00023242"/>
    </source>
</evidence>
<evidence type="ECO:0000256" key="6">
    <source>
        <dbReference type="ARBA" id="ARBA00022701"/>
    </source>
</evidence>
<dbReference type="GO" id="GO:0000226">
    <property type="term" value="P:microtubule cytoskeleton organization"/>
    <property type="evidence" value="ECO:0007669"/>
    <property type="project" value="InterPro"/>
</dbReference>
<dbReference type="PANTHER" id="PTHR19321:SF0">
    <property type="entry name" value="65-KDA MICROTUBULE-ASSOCIATED PROTEIN 6"/>
    <property type="match status" value="1"/>
</dbReference>
<keyword evidence="5" id="KW-0597">Phosphoprotein</keyword>
<keyword evidence="7" id="KW-0206">Cytoskeleton</keyword>
<dbReference type="AlphaFoldDB" id="A0AAW2IQM7"/>
<comment type="similarity">
    <text evidence="3">Belongs to the MAP65/ASE1 family.</text>
</comment>
<evidence type="ECO:0000313" key="11">
    <source>
        <dbReference type="EMBL" id="KAL0284652.1"/>
    </source>
</evidence>
<dbReference type="GO" id="GO:0005737">
    <property type="term" value="C:cytoplasm"/>
    <property type="evidence" value="ECO:0007669"/>
    <property type="project" value="TreeGrafter"/>
</dbReference>
<feature type="coiled-coil region" evidence="9">
    <location>
        <begin position="51"/>
        <end position="78"/>
    </location>
</feature>
<dbReference type="GO" id="GO:0005634">
    <property type="term" value="C:nucleus"/>
    <property type="evidence" value="ECO:0007669"/>
    <property type="project" value="UniProtKB-SubCell"/>
</dbReference>